<dbReference type="EMBL" id="UFWD01000001">
    <property type="protein sequence ID" value="SUY22104.1"/>
    <property type="molecule type" value="Genomic_DNA"/>
</dbReference>
<keyword evidence="1" id="KW-0067">ATP-binding</keyword>
<dbReference type="Gene3D" id="3.40.50.300">
    <property type="entry name" value="P-loop containing nucleotide triphosphate hydrolases"/>
    <property type="match status" value="1"/>
</dbReference>
<organism evidence="1">
    <name type="scientific">Clostridioides difficile</name>
    <name type="common">Peptoclostridium difficile</name>
    <dbReference type="NCBI Taxonomy" id="1496"/>
    <lineage>
        <taxon>Bacteria</taxon>
        <taxon>Bacillati</taxon>
        <taxon>Bacillota</taxon>
        <taxon>Clostridia</taxon>
        <taxon>Peptostreptococcales</taxon>
        <taxon>Peptostreptococcaceae</taxon>
        <taxon>Clostridioides</taxon>
    </lineage>
</organism>
<name>A0A381I858_CLODI</name>
<evidence type="ECO:0000313" key="1">
    <source>
        <dbReference type="EMBL" id="SUY22104.1"/>
    </source>
</evidence>
<dbReference type="InterPro" id="IPR027417">
    <property type="entry name" value="P-loop_NTPase"/>
</dbReference>
<reference evidence="1" key="1">
    <citation type="submission" date="2018-06" db="EMBL/GenBank/DDBJ databases">
        <authorList>
            <consortium name="Pathogen Informatics"/>
            <person name="Doyle S."/>
        </authorList>
    </citation>
    <scope>NUCLEOTIDE SEQUENCE</scope>
    <source>
        <strain evidence="1">NCTC13307</strain>
    </source>
</reference>
<protein>
    <submittedName>
        <fullName evidence="1">Oligopeptide ABC transporter ATP-binding protein</fullName>
    </submittedName>
</protein>
<dbReference type="AlphaFoldDB" id="A0A381I858"/>
<accession>A0A381I858</accession>
<dbReference type="GO" id="GO:0005524">
    <property type="term" value="F:ATP binding"/>
    <property type="evidence" value="ECO:0007669"/>
    <property type="project" value="UniProtKB-KW"/>
</dbReference>
<gene>
    <name evidence="1" type="ORF">NCTC13307_01028</name>
</gene>
<dbReference type="SUPFAM" id="SSF52540">
    <property type="entry name" value="P-loop containing nucleoside triphosphate hydrolases"/>
    <property type="match status" value="1"/>
</dbReference>
<proteinExistence type="predicted"/>
<sequence>MNREKILEIKNLKQYFHLDKSTTVKAVDDISFDIYKGEIFGLVGE</sequence>
<keyword evidence="1" id="KW-0547">Nucleotide-binding</keyword>